<comment type="function">
    <text evidence="6">RNA helicase.</text>
</comment>
<dbReference type="CDD" id="cd18787">
    <property type="entry name" value="SF2_C_DEAD"/>
    <property type="match status" value="1"/>
</dbReference>
<sequence>STCACVEYYGKALESLIKQVKIMSIHGKMKHKRNRIFTEFRKLPGGILVCTDVMARGIDIPEVNWVLQYDPPSSASAFVHRCGRTARIGNIGSALVFLLPMEESYVNFLSINQKCPMQEMKPQTNVLDLLPKLQSMALADRAVFEKGMKAFVSYVQAYAKHECNLIFRIKDLDFASLAKGFALLKMPKMPELRGKCFPDFTPVAVNTDSISFKDKNREKQRQKQLEQQR</sequence>
<dbReference type="PANTHER" id="PTHR24031">
    <property type="entry name" value="RNA HELICASE"/>
    <property type="match status" value="1"/>
</dbReference>
<evidence type="ECO:0000256" key="4">
    <source>
        <dbReference type="ARBA" id="ARBA00022840"/>
    </source>
</evidence>
<comment type="caution">
    <text evidence="8">The sequence shown here is derived from an EMBL/GenBank/DDBJ whole genome shotgun (WGS) entry which is preliminary data.</text>
</comment>
<dbReference type="OrthoDB" id="7396459at2759"/>
<dbReference type="AlphaFoldDB" id="A0A7K4J203"/>
<dbReference type="InterPro" id="IPR027417">
    <property type="entry name" value="P-loop_NTPase"/>
</dbReference>
<evidence type="ECO:0000256" key="6">
    <source>
        <dbReference type="RuleBase" id="RU365068"/>
    </source>
</evidence>
<feature type="domain" description="Helicase C-terminal" evidence="7">
    <location>
        <begin position="1"/>
        <end position="128"/>
    </location>
</feature>
<dbReference type="Pfam" id="PF13959">
    <property type="entry name" value="CTE_SPB4"/>
    <property type="match status" value="1"/>
</dbReference>
<accession>A0A7K4J203</accession>
<keyword evidence="9" id="KW-1185">Reference proteome</keyword>
<feature type="non-terminal residue" evidence="8">
    <location>
        <position position="229"/>
    </location>
</feature>
<dbReference type="Proteomes" id="UP000531151">
    <property type="component" value="Unassembled WGS sequence"/>
</dbReference>
<dbReference type="EMBL" id="VWPV01009685">
    <property type="protein sequence ID" value="NWH59176.1"/>
    <property type="molecule type" value="Genomic_DNA"/>
</dbReference>
<evidence type="ECO:0000256" key="5">
    <source>
        <dbReference type="ARBA" id="ARBA00022884"/>
    </source>
</evidence>
<keyword evidence="2 6" id="KW-0378">Hydrolase</keyword>
<dbReference type="SUPFAM" id="SSF52540">
    <property type="entry name" value="P-loop containing nucleoside triphosphate hydrolases"/>
    <property type="match status" value="1"/>
</dbReference>
<keyword evidence="3 6" id="KW-0347">Helicase</keyword>
<keyword evidence="1 6" id="KW-0547">Nucleotide-binding</keyword>
<comment type="domain">
    <text evidence="6">The Q motif is unique to and characteristic of the DEAD box family of RNA helicases and controls ATP binding and hydrolysis.</text>
</comment>
<keyword evidence="4 6" id="KW-0067">ATP-binding</keyword>
<dbReference type="GO" id="GO:0003723">
    <property type="term" value="F:RNA binding"/>
    <property type="evidence" value="ECO:0007669"/>
    <property type="project" value="UniProtKB-UniRule"/>
</dbReference>
<protein>
    <recommendedName>
        <fullName evidence="6">ATP-dependent RNA helicase</fullName>
        <ecNumber evidence="6">3.6.4.13</ecNumber>
    </recommendedName>
</protein>
<comment type="catalytic activity">
    <reaction evidence="6">
        <text>ATP + H2O = ADP + phosphate + H(+)</text>
        <dbReference type="Rhea" id="RHEA:13065"/>
        <dbReference type="ChEBI" id="CHEBI:15377"/>
        <dbReference type="ChEBI" id="CHEBI:15378"/>
        <dbReference type="ChEBI" id="CHEBI:30616"/>
        <dbReference type="ChEBI" id="CHEBI:43474"/>
        <dbReference type="ChEBI" id="CHEBI:456216"/>
        <dbReference type="EC" id="3.6.4.13"/>
    </reaction>
</comment>
<gene>
    <name evidence="8" type="primary">Ddx55</name>
    <name evidence="8" type="ORF">GEOCAL_R00463</name>
</gene>
<feature type="non-terminal residue" evidence="8">
    <location>
        <position position="1"/>
    </location>
</feature>
<dbReference type="SMART" id="SM01178">
    <property type="entry name" value="DUF4217"/>
    <property type="match status" value="1"/>
</dbReference>
<evidence type="ECO:0000256" key="2">
    <source>
        <dbReference type="ARBA" id="ARBA00022801"/>
    </source>
</evidence>
<proteinExistence type="inferred from homology"/>
<evidence type="ECO:0000256" key="3">
    <source>
        <dbReference type="ARBA" id="ARBA00022806"/>
    </source>
</evidence>
<evidence type="ECO:0000313" key="9">
    <source>
        <dbReference type="Proteomes" id="UP000531151"/>
    </source>
</evidence>
<reference evidence="8 9" key="1">
    <citation type="submission" date="2019-09" db="EMBL/GenBank/DDBJ databases">
        <title>Bird 10,000 Genomes (B10K) Project - Family phase.</title>
        <authorList>
            <person name="Zhang G."/>
        </authorList>
    </citation>
    <scope>NUCLEOTIDE SEQUENCE [LARGE SCALE GENOMIC DNA]</scope>
    <source>
        <strain evidence="8">B10K-CU-031-07</strain>
        <tissue evidence="8">Muscle</tissue>
    </source>
</reference>
<dbReference type="Pfam" id="PF00271">
    <property type="entry name" value="Helicase_C"/>
    <property type="match status" value="1"/>
</dbReference>
<evidence type="ECO:0000259" key="7">
    <source>
        <dbReference type="PROSITE" id="PS51194"/>
    </source>
</evidence>
<dbReference type="FunFam" id="3.40.50.300:FF:001022">
    <property type="entry name" value="RNA helicase"/>
    <property type="match status" value="1"/>
</dbReference>
<comment type="similarity">
    <text evidence="6">Belongs to the DEAD box helicase family.</text>
</comment>
<evidence type="ECO:0000313" key="8">
    <source>
        <dbReference type="EMBL" id="NWH59176.1"/>
    </source>
</evidence>
<dbReference type="Gene3D" id="3.40.50.300">
    <property type="entry name" value="P-loop containing nucleotide triphosphate hydrolases"/>
    <property type="match status" value="1"/>
</dbReference>
<dbReference type="SMART" id="SM00490">
    <property type="entry name" value="HELICc"/>
    <property type="match status" value="1"/>
</dbReference>
<dbReference type="GO" id="GO:0003724">
    <property type="term" value="F:RNA helicase activity"/>
    <property type="evidence" value="ECO:0007669"/>
    <property type="project" value="UniProtKB-EC"/>
</dbReference>
<organism evidence="8 9">
    <name type="scientific">Geococcyx californianus</name>
    <name type="common">Greater roadrunner</name>
    <name type="synonym">Saurothera californiana</name>
    <dbReference type="NCBI Taxonomy" id="8947"/>
    <lineage>
        <taxon>Eukaryota</taxon>
        <taxon>Metazoa</taxon>
        <taxon>Chordata</taxon>
        <taxon>Craniata</taxon>
        <taxon>Vertebrata</taxon>
        <taxon>Euteleostomi</taxon>
        <taxon>Archelosauria</taxon>
        <taxon>Archosauria</taxon>
        <taxon>Dinosauria</taxon>
        <taxon>Saurischia</taxon>
        <taxon>Theropoda</taxon>
        <taxon>Coelurosauria</taxon>
        <taxon>Aves</taxon>
        <taxon>Neognathae</taxon>
        <taxon>Neoaves</taxon>
        <taxon>Otidimorphae</taxon>
        <taxon>Cuculiformes</taxon>
        <taxon>Neomorphidae</taxon>
        <taxon>Geococcyx</taxon>
    </lineage>
</organism>
<name>A0A7K4J203_GEOCA</name>
<dbReference type="GO" id="GO:0016787">
    <property type="term" value="F:hydrolase activity"/>
    <property type="evidence" value="ECO:0007669"/>
    <property type="project" value="UniProtKB-KW"/>
</dbReference>
<dbReference type="InterPro" id="IPR001650">
    <property type="entry name" value="Helicase_C-like"/>
</dbReference>
<keyword evidence="5 6" id="KW-0694">RNA-binding</keyword>
<evidence type="ECO:0000256" key="1">
    <source>
        <dbReference type="ARBA" id="ARBA00022741"/>
    </source>
</evidence>
<dbReference type="EC" id="3.6.4.13" evidence="6"/>
<dbReference type="InterPro" id="IPR025313">
    <property type="entry name" value="SPB4-like_CTE"/>
</dbReference>
<dbReference type="PROSITE" id="PS51194">
    <property type="entry name" value="HELICASE_CTER"/>
    <property type="match status" value="1"/>
</dbReference>
<dbReference type="GO" id="GO:0005524">
    <property type="term" value="F:ATP binding"/>
    <property type="evidence" value="ECO:0007669"/>
    <property type="project" value="UniProtKB-UniRule"/>
</dbReference>